<gene>
    <name evidence="1" type="ORF">M011DRAFT_527743</name>
</gene>
<keyword evidence="2" id="KW-1185">Reference proteome</keyword>
<proteinExistence type="predicted"/>
<evidence type="ECO:0000313" key="2">
    <source>
        <dbReference type="Proteomes" id="UP000799440"/>
    </source>
</evidence>
<sequence>MEAYYRHNTFYIRATDVEAVFENDYNGRRSIKRASLLYERRFCSLDHVRRVQLHVCTLHWGVTGYGIIEYFHVPITISKTLLLNQRERKFVLDLELEAQTSEILFKLMVTLKKDYDRLILAGYRTEVQCKDHKDLYCPQNLTPVFVATREQQPKEWKRIRSEYRKKNEDMLLSKSVKLRQDVTFSSLSYLCHSFPRVPKYDAYNSLQLCFGYERKAIKYIENNVDGASWWHA</sequence>
<accession>A0A6A6V5Q4</accession>
<reference evidence="1" key="1">
    <citation type="journal article" date="2020" name="Stud. Mycol.">
        <title>101 Dothideomycetes genomes: a test case for predicting lifestyles and emergence of pathogens.</title>
        <authorList>
            <person name="Haridas S."/>
            <person name="Albert R."/>
            <person name="Binder M."/>
            <person name="Bloem J."/>
            <person name="Labutti K."/>
            <person name="Salamov A."/>
            <person name="Andreopoulos B."/>
            <person name="Baker S."/>
            <person name="Barry K."/>
            <person name="Bills G."/>
            <person name="Bluhm B."/>
            <person name="Cannon C."/>
            <person name="Castanera R."/>
            <person name="Culley D."/>
            <person name="Daum C."/>
            <person name="Ezra D."/>
            <person name="Gonzalez J."/>
            <person name="Henrissat B."/>
            <person name="Kuo A."/>
            <person name="Liang C."/>
            <person name="Lipzen A."/>
            <person name="Lutzoni F."/>
            <person name="Magnuson J."/>
            <person name="Mondo S."/>
            <person name="Nolan M."/>
            <person name="Ohm R."/>
            <person name="Pangilinan J."/>
            <person name="Park H.-J."/>
            <person name="Ramirez L."/>
            <person name="Alfaro M."/>
            <person name="Sun H."/>
            <person name="Tritt A."/>
            <person name="Yoshinaga Y."/>
            <person name="Zwiers L.-H."/>
            <person name="Turgeon B."/>
            <person name="Goodwin S."/>
            <person name="Spatafora J."/>
            <person name="Crous P."/>
            <person name="Grigoriev I."/>
        </authorList>
    </citation>
    <scope>NUCLEOTIDE SEQUENCE</scope>
    <source>
        <strain evidence="1">CBS 119925</strain>
    </source>
</reference>
<name>A0A6A6V5Q4_9PLEO</name>
<protein>
    <submittedName>
        <fullName evidence="1">Uncharacterized protein</fullName>
    </submittedName>
</protein>
<dbReference type="Proteomes" id="UP000799440">
    <property type="component" value="Unassembled WGS sequence"/>
</dbReference>
<dbReference type="EMBL" id="MU006583">
    <property type="protein sequence ID" value="KAF2745236.1"/>
    <property type="molecule type" value="Genomic_DNA"/>
</dbReference>
<evidence type="ECO:0000313" key="1">
    <source>
        <dbReference type="EMBL" id="KAF2745236.1"/>
    </source>
</evidence>
<dbReference type="AlphaFoldDB" id="A0A6A6V5Q4"/>
<organism evidence="1 2">
    <name type="scientific">Sporormia fimetaria CBS 119925</name>
    <dbReference type="NCBI Taxonomy" id="1340428"/>
    <lineage>
        <taxon>Eukaryota</taxon>
        <taxon>Fungi</taxon>
        <taxon>Dikarya</taxon>
        <taxon>Ascomycota</taxon>
        <taxon>Pezizomycotina</taxon>
        <taxon>Dothideomycetes</taxon>
        <taxon>Pleosporomycetidae</taxon>
        <taxon>Pleosporales</taxon>
        <taxon>Sporormiaceae</taxon>
        <taxon>Sporormia</taxon>
    </lineage>
</organism>